<dbReference type="Proteomes" id="UP000004440">
    <property type="component" value="Unassembled WGS sequence"/>
</dbReference>
<protein>
    <submittedName>
        <fullName evidence="1">Uncharacterized protein</fullName>
    </submittedName>
</protein>
<dbReference type="EMBL" id="AFPU01000001">
    <property type="protein sequence ID" value="EGP93501.1"/>
    <property type="molecule type" value="Genomic_DNA"/>
</dbReference>
<comment type="caution">
    <text evidence="1">The sequence shown here is derived from an EMBL/GenBank/DDBJ whole genome shotgun (WGS) entry which is preliminary data.</text>
</comment>
<dbReference type="InterPro" id="IPR010985">
    <property type="entry name" value="Ribbon_hlx_hlx"/>
</dbReference>
<organism evidence="1 2">
    <name type="scientific">Nitrosarchaeum koreense MY1</name>
    <dbReference type="NCBI Taxonomy" id="1001994"/>
    <lineage>
        <taxon>Archaea</taxon>
        <taxon>Nitrososphaerota</taxon>
        <taxon>Nitrososphaeria</taxon>
        <taxon>Nitrosopumilales</taxon>
        <taxon>Nitrosopumilaceae</taxon>
        <taxon>Nitrosarchaeum</taxon>
    </lineage>
</organism>
<dbReference type="RefSeq" id="WP_007550272.1">
    <property type="nucleotide sequence ID" value="NZ_AFPU01000001.1"/>
</dbReference>
<sequence>MCAKKSDSVTFRIDEKYDKALRKIADEQKISLNTLVNHILGNYVETEVYLQKFGTLKLSTDSFRRILAELDDKTIVDVAIRAGSLEAKEFILFKWKELNLQSVTGFIKIFFDVCGFGRYDIVVDSFKVVLSAHHDLKEKGSLYIKYFLESLIRTSLDKSSKTTITEDSVTIEFQA</sequence>
<name>F9CW49_9ARCH</name>
<keyword evidence="2" id="KW-1185">Reference proteome</keyword>
<reference evidence="1 2" key="1">
    <citation type="journal article" date="2011" name="J. Bacteriol.">
        <title>Genome Sequence of an Ammonia-Oxidizing Soil Archaeon, "Candidatus Nitrosoarchaeum koreensis" MY1.</title>
        <authorList>
            <person name="Kim B.K."/>
            <person name="Jung M.Y."/>
            <person name="Yu D.S."/>
            <person name="Park S.J."/>
            <person name="Oh T.K."/>
            <person name="Rhee S.K."/>
            <person name="Kim J.F."/>
        </authorList>
    </citation>
    <scope>NUCLEOTIDE SEQUENCE [LARGE SCALE GENOMIC DNA]</scope>
    <source>
        <strain evidence="1 2">MY1</strain>
    </source>
</reference>
<accession>F9CW49</accession>
<proteinExistence type="predicted"/>
<evidence type="ECO:0000313" key="2">
    <source>
        <dbReference type="Proteomes" id="UP000004440"/>
    </source>
</evidence>
<dbReference type="OrthoDB" id="9879at2157"/>
<dbReference type="SUPFAM" id="SSF47598">
    <property type="entry name" value="Ribbon-helix-helix"/>
    <property type="match status" value="1"/>
</dbReference>
<dbReference type="GO" id="GO:0006355">
    <property type="term" value="P:regulation of DNA-templated transcription"/>
    <property type="evidence" value="ECO:0007669"/>
    <property type="project" value="InterPro"/>
</dbReference>
<gene>
    <name evidence="1" type="ORF">MY1_0739</name>
</gene>
<evidence type="ECO:0000313" key="1">
    <source>
        <dbReference type="EMBL" id="EGP93501.1"/>
    </source>
</evidence>
<dbReference type="AlphaFoldDB" id="F9CW49"/>